<dbReference type="SUPFAM" id="SSF51126">
    <property type="entry name" value="Pectin lyase-like"/>
    <property type="match status" value="1"/>
</dbReference>
<feature type="region of interest" description="Disordered" evidence="1">
    <location>
        <begin position="20"/>
        <end position="40"/>
    </location>
</feature>
<dbReference type="SMART" id="SM00710">
    <property type="entry name" value="PbH1"/>
    <property type="match status" value="5"/>
</dbReference>
<dbReference type="InterPro" id="IPR022441">
    <property type="entry name" value="Para_beta_helix_rpt-2"/>
</dbReference>
<reference evidence="3 4" key="1">
    <citation type="submission" date="2018-08" db="EMBL/GenBank/DDBJ databases">
        <title>Henriciella mobilis sp. nov., isolated from seawater.</title>
        <authorList>
            <person name="Cheng H."/>
            <person name="Wu Y.-H."/>
            <person name="Xu X.-W."/>
            <person name="Guo L.-L."/>
        </authorList>
    </citation>
    <scope>NUCLEOTIDE SEQUENCE [LARGE SCALE GENOMIC DNA]</scope>
    <source>
        <strain evidence="3 4">JN25</strain>
    </source>
</reference>
<dbReference type="InterPro" id="IPR011050">
    <property type="entry name" value="Pectin_lyase_fold/virulence"/>
</dbReference>
<dbReference type="EMBL" id="QWFX01000005">
    <property type="protein sequence ID" value="RIJ32884.1"/>
    <property type="molecule type" value="Genomic_DNA"/>
</dbReference>
<dbReference type="OrthoDB" id="338827at2"/>
<gene>
    <name evidence="3" type="ORF">D1223_03290</name>
</gene>
<evidence type="ECO:0000313" key="3">
    <source>
        <dbReference type="EMBL" id="RIJ32884.1"/>
    </source>
</evidence>
<dbReference type="PROSITE" id="PS51257">
    <property type="entry name" value="PROKAR_LIPOPROTEIN"/>
    <property type="match status" value="1"/>
</dbReference>
<sequence>MRTMIMAAAAAALLTGCGGPGGTEDTDAPASTDAADTNASLEPGDDFAARLQTLLIEAEPGSTITLPRGTFMMTDGLSLDVDGVTISGAGQGETILDFSGQRGSGEGLLVTADDVTLENFTIQETKGDGIKSKDADRIIYRDLTVEWLGEPDEENGAYGVYPVESTDVLVERVTVRGASDAGIYVGQSDRIIVRDSLAEYNVAGIEIENSTNAAVYGNTARHNAGGILVFDLPDLPVMGGNSTAVYDNDILDNNTRNFAPPGNIVAGVPSGTGVIIMANDKVEVSNNRFGDNQTVQILITAYTEPFTDEAYNPLPRNVAIFGNTYGRSGYNPKGILGSFAPLVGGSLPPIVWDGVTRWGDETDTDVNIFIDEPDTVGFINLGLGTYPISVENAAPTMDRPDADRFDPLPAITLEHAE</sequence>
<protein>
    <recommendedName>
        <fullName evidence="2">Right handed beta helix domain-containing protein</fullName>
    </recommendedName>
</protein>
<proteinExistence type="predicted"/>
<dbReference type="RefSeq" id="WP_119374965.1">
    <property type="nucleotide sequence ID" value="NZ_QWFX01000005.1"/>
</dbReference>
<dbReference type="InterPro" id="IPR039448">
    <property type="entry name" value="Beta_helix"/>
</dbReference>
<organism evidence="3 4">
    <name type="scientific">Henriciella mobilis</name>
    <dbReference type="NCBI Taxonomy" id="2305467"/>
    <lineage>
        <taxon>Bacteria</taxon>
        <taxon>Pseudomonadati</taxon>
        <taxon>Pseudomonadota</taxon>
        <taxon>Alphaproteobacteria</taxon>
        <taxon>Hyphomonadales</taxon>
        <taxon>Hyphomonadaceae</taxon>
        <taxon>Henriciella</taxon>
    </lineage>
</organism>
<feature type="compositionally biased region" description="Low complexity" evidence="1">
    <location>
        <begin position="28"/>
        <end position="37"/>
    </location>
</feature>
<dbReference type="InterPro" id="IPR012334">
    <property type="entry name" value="Pectin_lyas_fold"/>
</dbReference>
<dbReference type="InterPro" id="IPR022442">
    <property type="entry name" value="SO_2930-like_dom"/>
</dbReference>
<evidence type="ECO:0000313" key="4">
    <source>
        <dbReference type="Proteomes" id="UP000266385"/>
    </source>
</evidence>
<dbReference type="NCBIfam" id="TIGR03804">
    <property type="entry name" value="para_beta_helix"/>
    <property type="match status" value="1"/>
</dbReference>
<name>A0A399RRI4_9PROT</name>
<dbReference type="InterPro" id="IPR006626">
    <property type="entry name" value="PbH1"/>
</dbReference>
<dbReference type="Pfam" id="PF13229">
    <property type="entry name" value="Beta_helix"/>
    <property type="match status" value="1"/>
</dbReference>
<dbReference type="NCBIfam" id="TIGR03805">
    <property type="entry name" value="beta_helix_1"/>
    <property type="match status" value="1"/>
</dbReference>
<keyword evidence="4" id="KW-1185">Reference proteome</keyword>
<dbReference type="Gene3D" id="2.160.20.10">
    <property type="entry name" value="Single-stranded right-handed beta-helix, Pectin lyase-like"/>
    <property type="match status" value="1"/>
</dbReference>
<comment type="caution">
    <text evidence="3">The sequence shown here is derived from an EMBL/GenBank/DDBJ whole genome shotgun (WGS) entry which is preliminary data.</text>
</comment>
<dbReference type="Proteomes" id="UP000266385">
    <property type="component" value="Unassembled WGS sequence"/>
</dbReference>
<dbReference type="AlphaFoldDB" id="A0A399RRI4"/>
<accession>A0A399RRI4</accession>
<evidence type="ECO:0000259" key="2">
    <source>
        <dbReference type="Pfam" id="PF13229"/>
    </source>
</evidence>
<evidence type="ECO:0000256" key="1">
    <source>
        <dbReference type="SAM" id="MobiDB-lite"/>
    </source>
</evidence>
<feature type="domain" description="Right handed beta helix" evidence="2">
    <location>
        <begin position="107"/>
        <end position="231"/>
    </location>
</feature>